<dbReference type="RefSeq" id="WP_010745002.1">
    <property type="nucleotide sequence ID" value="NZ_BAAAXM010000011.1"/>
</dbReference>
<dbReference type="Proteomes" id="UP001249240">
    <property type="component" value="Unassembled WGS sequence"/>
</dbReference>
<gene>
    <name evidence="2" type="ORF">P7D78_12305</name>
</gene>
<dbReference type="InterPro" id="IPR019734">
    <property type="entry name" value="TPR_rpt"/>
</dbReference>
<sequence length="307" mass="36319">MNPIDFPNNDQYYLTLAEKAFSAGNYLEALENYKQAYKEKPTAKLNFLIASMALEQGEFSEALLFADEMPDSYLETLDTIDLFLQIQLYAQKFYEAREFLWRAQKMKQLTEEQRDIWLTRIDDQERFYQHQQQAVFKQLEDELNLLPTMNALEQLTLVRRIRQLPVDRLQTLSKLYMIDRRIAPLVRSYLFESLARVGVSESVRYLTIQDEIVELSPAYSGFDDTLQKRIEKYLSEELEDENPILLASLMEQVKLEMAFLYPLQSSFMKPDAWVSSYLSEYSECSKPLDEVIESVRMKIKQLMFDYH</sequence>
<name>A0AAW8T1U6_9ENTE</name>
<dbReference type="Gene3D" id="1.25.40.10">
    <property type="entry name" value="Tetratricopeptide repeat domain"/>
    <property type="match status" value="1"/>
</dbReference>
<dbReference type="InterPro" id="IPR011990">
    <property type="entry name" value="TPR-like_helical_dom_sf"/>
</dbReference>
<evidence type="ECO:0000256" key="1">
    <source>
        <dbReference type="PROSITE-ProRule" id="PRU00339"/>
    </source>
</evidence>
<feature type="repeat" description="TPR" evidence="1">
    <location>
        <begin position="10"/>
        <end position="43"/>
    </location>
</feature>
<reference evidence="2" key="1">
    <citation type="submission" date="2023-03" db="EMBL/GenBank/DDBJ databases">
        <authorList>
            <person name="Shen W."/>
            <person name="Cai J."/>
        </authorList>
    </citation>
    <scope>NUCLEOTIDE SEQUENCE</scope>
    <source>
        <strain evidence="2">B646-2</strain>
    </source>
</reference>
<evidence type="ECO:0000313" key="3">
    <source>
        <dbReference type="Proteomes" id="UP001249240"/>
    </source>
</evidence>
<keyword evidence="1" id="KW-0802">TPR repeat</keyword>
<proteinExistence type="predicted"/>
<accession>A0AAW8T1U6</accession>
<comment type="caution">
    <text evidence="2">The sequence shown here is derived from an EMBL/GenBank/DDBJ whole genome shotgun (WGS) entry which is preliminary data.</text>
</comment>
<dbReference type="SUPFAM" id="SSF48452">
    <property type="entry name" value="TPR-like"/>
    <property type="match status" value="1"/>
</dbReference>
<protein>
    <submittedName>
        <fullName evidence="2">Tetratricopeptide repeat protein</fullName>
    </submittedName>
</protein>
<dbReference type="AlphaFoldDB" id="A0AAW8T1U6"/>
<organism evidence="2 3">
    <name type="scientific">Enterococcus raffinosus</name>
    <dbReference type="NCBI Taxonomy" id="71452"/>
    <lineage>
        <taxon>Bacteria</taxon>
        <taxon>Bacillati</taxon>
        <taxon>Bacillota</taxon>
        <taxon>Bacilli</taxon>
        <taxon>Lactobacillales</taxon>
        <taxon>Enterococcaceae</taxon>
        <taxon>Enterococcus</taxon>
    </lineage>
</organism>
<evidence type="ECO:0000313" key="2">
    <source>
        <dbReference type="EMBL" id="MDT2538909.1"/>
    </source>
</evidence>
<dbReference type="EMBL" id="JARPXM010000012">
    <property type="protein sequence ID" value="MDT2538909.1"/>
    <property type="molecule type" value="Genomic_DNA"/>
</dbReference>
<dbReference type="PROSITE" id="PS50005">
    <property type="entry name" value="TPR"/>
    <property type="match status" value="1"/>
</dbReference>